<keyword evidence="8" id="KW-1185">Reference proteome</keyword>
<dbReference type="PANTHER" id="PTHR33545:SF5">
    <property type="entry name" value="UPF0750 MEMBRANE PROTEIN YITT"/>
    <property type="match status" value="1"/>
</dbReference>
<protein>
    <submittedName>
        <fullName evidence="7">YitT family protein</fullName>
    </submittedName>
</protein>
<comment type="subcellular location">
    <subcellularLocation>
        <location evidence="1">Cell membrane</location>
        <topology evidence="1">Multi-pass membrane protein</topology>
    </subcellularLocation>
</comment>
<keyword evidence="3 6" id="KW-0812">Transmembrane</keyword>
<evidence type="ECO:0000256" key="6">
    <source>
        <dbReference type="SAM" id="Phobius"/>
    </source>
</evidence>
<dbReference type="EMBL" id="JARMQG010000224">
    <property type="protein sequence ID" value="MED3563818.1"/>
    <property type="molecule type" value="Genomic_DNA"/>
</dbReference>
<gene>
    <name evidence="7" type="ORF">P4447_15440</name>
</gene>
<evidence type="ECO:0000256" key="5">
    <source>
        <dbReference type="ARBA" id="ARBA00023136"/>
    </source>
</evidence>
<dbReference type="Proteomes" id="UP001330749">
    <property type="component" value="Unassembled WGS sequence"/>
</dbReference>
<keyword evidence="2" id="KW-1003">Cell membrane</keyword>
<evidence type="ECO:0000256" key="2">
    <source>
        <dbReference type="ARBA" id="ARBA00022475"/>
    </source>
</evidence>
<organism evidence="7 8">
    <name type="scientific">Bacillus xiapuensis</name>
    <dbReference type="NCBI Taxonomy" id="2014075"/>
    <lineage>
        <taxon>Bacteria</taxon>
        <taxon>Bacillati</taxon>
        <taxon>Bacillota</taxon>
        <taxon>Bacilli</taxon>
        <taxon>Bacillales</taxon>
        <taxon>Bacillaceae</taxon>
        <taxon>Bacillus</taxon>
    </lineage>
</organism>
<dbReference type="PANTHER" id="PTHR33545">
    <property type="entry name" value="UPF0750 MEMBRANE PROTEIN YITT-RELATED"/>
    <property type="match status" value="1"/>
</dbReference>
<evidence type="ECO:0000313" key="7">
    <source>
        <dbReference type="EMBL" id="MED3563818.1"/>
    </source>
</evidence>
<keyword evidence="4 6" id="KW-1133">Transmembrane helix</keyword>
<dbReference type="InterPro" id="IPR051461">
    <property type="entry name" value="UPF0750_membrane"/>
</dbReference>
<comment type="caution">
    <text evidence="7">The sequence shown here is derived from an EMBL/GenBank/DDBJ whole genome shotgun (WGS) entry which is preliminary data.</text>
</comment>
<keyword evidence="5 6" id="KW-0472">Membrane</keyword>
<dbReference type="Pfam" id="PF02588">
    <property type="entry name" value="YitT_membrane"/>
    <property type="match status" value="1"/>
</dbReference>
<dbReference type="RefSeq" id="WP_327968897.1">
    <property type="nucleotide sequence ID" value="NZ_JARMQG010000224.1"/>
</dbReference>
<evidence type="ECO:0000313" key="8">
    <source>
        <dbReference type="Proteomes" id="UP001330749"/>
    </source>
</evidence>
<proteinExistence type="predicted"/>
<reference evidence="7 8" key="1">
    <citation type="submission" date="2023-03" db="EMBL/GenBank/DDBJ databases">
        <title>Bacillus Genome Sequencing.</title>
        <authorList>
            <person name="Dunlap C."/>
        </authorList>
    </citation>
    <scope>NUCLEOTIDE SEQUENCE [LARGE SCALE GENOMIC DNA]</scope>
    <source>
        <strain evidence="7 8">B-14544</strain>
    </source>
</reference>
<feature type="transmembrane region" description="Helical" evidence="6">
    <location>
        <begin position="154"/>
        <end position="180"/>
    </location>
</feature>
<feature type="transmembrane region" description="Helical" evidence="6">
    <location>
        <begin position="79"/>
        <end position="106"/>
    </location>
</feature>
<name>A0ABU6NC74_9BACI</name>
<evidence type="ECO:0000256" key="4">
    <source>
        <dbReference type="ARBA" id="ARBA00022989"/>
    </source>
</evidence>
<evidence type="ECO:0000256" key="3">
    <source>
        <dbReference type="ARBA" id="ARBA00022692"/>
    </source>
</evidence>
<evidence type="ECO:0000256" key="1">
    <source>
        <dbReference type="ARBA" id="ARBA00004651"/>
    </source>
</evidence>
<sequence>MKDIIKIMLGNIFITISYAYLIVPYKIINGGVTSSALILHVVTGMNIAVLANIVTILLLLLCFVFLGKEYLFKSILSSCCYMLFFNFFYAFKISVHLNIIAIIIIASVLLSIGYYLCITANASTVGYDVIALILHHKNKKIEIAVAIRCINLIILFIGLSVYGLTSIISGIVFTFVYSYILGKLLSWNPWGRS</sequence>
<feature type="transmembrane region" description="Helical" evidence="6">
    <location>
        <begin position="47"/>
        <end position="67"/>
    </location>
</feature>
<feature type="transmembrane region" description="Helical" evidence="6">
    <location>
        <begin position="7"/>
        <end position="27"/>
    </location>
</feature>
<feature type="transmembrane region" description="Helical" evidence="6">
    <location>
        <begin position="112"/>
        <end position="134"/>
    </location>
</feature>
<feature type="non-terminal residue" evidence="7">
    <location>
        <position position="193"/>
    </location>
</feature>
<dbReference type="InterPro" id="IPR003740">
    <property type="entry name" value="YitT"/>
</dbReference>
<accession>A0ABU6NC74</accession>